<gene>
    <name evidence="1" type="ORF">ZHD862_LOCUS39306</name>
</gene>
<dbReference type="AlphaFoldDB" id="A0A815WIF3"/>
<dbReference type="EMBL" id="CAJNOT010016590">
    <property type="protein sequence ID" value="CAF1549322.1"/>
    <property type="molecule type" value="Genomic_DNA"/>
</dbReference>
<name>A0A815WIF3_9BILA</name>
<protein>
    <submittedName>
        <fullName evidence="1">Uncharacterized protein</fullName>
    </submittedName>
</protein>
<evidence type="ECO:0000313" key="1">
    <source>
        <dbReference type="EMBL" id="CAF1549322.1"/>
    </source>
</evidence>
<feature type="non-terminal residue" evidence="1">
    <location>
        <position position="1"/>
    </location>
</feature>
<evidence type="ECO:0000313" key="2">
    <source>
        <dbReference type="Proteomes" id="UP000663864"/>
    </source>
</evidence>
<organism evidence="1 2">
    <name type="scientific">Rotaria sordida</name>
    <dbReference type="NCBI Taxonomy" id="392033"/>
    <lineage>
        <taxon>Eukaryota</taxon>
        <taxon>Metazoa</taxon>
        <taxon>Spiralia</taxon>
        <taxon>Gnathifera</taxon>
        <taxon>Rotifera</taxon>
        <taxon>Eurotatoria</taxon>
        <taxon>Bdelloidea</taxon>
        <taxon>Philodinida</taxon>
        <taxon>Philodinidae</taxon>
        <taxon>Rotaria</taxon>
    </lineage>
</organism>
<dbReference type="Proteomes" id="UP000663864">
    <property type="component" value="Unassembled WGS sequence"/>
</dbReference>
<proteinExistence type="predicted"/>
<reference evidence="1" key="1">
    <citation type="submission" date="2021-02" db="EMBL/GenBank/DDBJ databases">
        <authorList>
            <person name="Nowell W R."/>
        </authorList>
    </citation>
    <scope>NUCLEOTIDE SEQUENCE</scope>
</reference>
<comment type="caution">
    <text evidence="1">The sequence shown here is derived from an EMBL/GenBank/DDBJ whole genome shotgun (WGS) entry which is preliminary data.</text>
</comment>
<accession>A0A815WIF3</accession>
<sequence length="56" mass="6599">EPWIISFKTQAVEMEKLSFSKQVTLFEDPVYHSLIEKIMTNKTSLLKRLEKADKNN</sequence>